<comment type="similarity">
    <text evidence="1 2">Belongs to the UPF0250 family.</text>
</comment>
<dbReference type="PANTHER" id="PTHR38036">
    <property type="entry name" value="UPF0250 PROTEIN YBED"/>
    <property type="match status" value="1"/>
</dbReference>
<dbReference type="Pfam" id="PF04359">
    <property type="entry name" value="DUF493"/>
    <property type="match status" value="1"/>
</dbReference>
<dbReference type="SUPFAM" id="SSF117991">
    <property type="entry name" value="YbeD/HP0495-like"/>
    <property type="match status" value="1"/>
</dbReference>
<evidence type="ECO:0000313" key="4">
    <source>
        <dbReference type="Proteomes" id="UP000198611"/>
    </source>
</evidence>
<name>A0A1I1TU99_9GAMM</name>
<evidence type="ECO:0000256" key="2">
    <source>
        <dbReference type="HAMAP-Rule" id="MF_00659"/>
    </source>
</evidence>
<dbReference type="Gene3D" id="3.30.70.260">
    <property type="match status" value="1"/>
</dbReference>
<protein>
    <recommendedName>
        <fullName evidence="2">UPF0250 protein SAMN05660831_01950</fullName>
    </recommendedName>
</protein>
<organism evidence="3 4">
    <name type="scientific">Thiohalospira halophila DSM 15071</name>
    <dbReference type="NCBI Taxonomy" id="1123397"/>
    <lineage>
        <taxon>Bacteria</taxon>
        <taxon>Pseudomonadati</taxon>
        <taxon>Pseudomonadota</taxon>
        <taxon>Gammaproteobacteria</taxon>
        <taxon>Thiohalospirales</taxon>
        <taxon>Thiohalospiraceae</taxon>
        <taxon>Thiohalospira</taxon>
    </lineage>
</organism>
<dbReference type="InterPro" id="IPR027471">
    <property type="entry name" value="YbeD-like_sf"/>
</dbReference>
<dbReference type="STRING" id="1123397.SAMN05660831_01950"/>
<dbReference type="InterPro" id="IPR007454">
    <property type="entry name" value="UPF0250_YbeD-like"/>
</dbReference>
<dbReference type="OrthoDB" id="9793424at2"/>
<reference evidence="3 4" key="1">
    <citation type="submission" date="2016-10" db="EMBL/GenBank/DDBJ databases">
        <authorList>
            <person name="de Groot N.N."/>
        </authorList>
    </citation>
    <scope>NUCLEOTIDE SEQUENCE [LARGE SCALE GENOMIC DNA]</scope>
    <source>
        <strain evidence="3 4">HL3</strain>
    </source>
</reference>
<dbReference type="Proteomes" id="UP000198611">
    <property type="component" value="Unassembled WGS sequence"/>
</dbReference>
<dbReference type="EMBL" id="FOMJ01000006">
    <property type="protein sequence ID" value="SFD60043.1"/>
    <property type="molecule type" value="Genomic_DNA"/>
</dbReference>
<sequence length="88" mass="9868">MSEEETAFEFPCTFPLKVMGSHDEAFESEVLALVRDHVGEPGEEAIQRRASRNGRYLSLTVTFTATSKAQLDDLYRALNASDRVLMTL</sequence>
<accession>A0A1I1TU99</accession>
<dbReference type="HAMAP" id="MF_00659">
    <property type="entry name" value="UPF0250"/>
    <property type="match status" value="1"/>
</dbReference>
<gene>
    <name evidence="3" type="ORF">SAMN05660831_01950</name>
</gene>
<proteinExistence type="inferred from homology"/>
<evidence type="ECO:0000256" key="1">
    <source>
        <dbReference type="ARBA" id="ARBA00008460"/>
    </source>
</evidence>
<dbReference type="GO" id="GO:0005829">
    <property type="term" value="C:cytosol"/>
    <property type="evidence" value="ECO:0007669"/>
    <property type="project" value="TreeGrafter"/>
</dbReference>
<evidence type="ECO:0000313" key="3">
    <source>
        <dbReference type="EMBL" id="SFD60043.1"/>
    </source>
</evidence>
<dbReference type="PANTHER" id="PTHR38036:SF1">
    <property type="entry name" value="UPF0250 PROTEIN YBED"/>
    <property type="match status" value="1"/>
</dbReference>
<dbReference type="RefSeq" id="WP_093428577.1">
    <property type="nucleotide sequence ID" value="NZ_FOMJ01000006.1"/>
</dbReference>
<dbReference type="AlphaFoldDB" id="A0A1I1TU99"/>
<keyword evidence="4" id="KW-1185">Reference proteome</keyword>